<dbReference type="FunFam" id="3.30.70.360:FF:000001">
    <property type="entry name" value="N-acetyldiaminopimelate deacetylase"/>
    <property type="match status" value="1"/>
</dbReference>
<dbReference type="GO" id="GO:0046872">
    <property type="term" value="F:metal ion binding"/>
    <property type="evidence" value="ECO:0007669"/>
    <property type="project" value="UniProtKB-KW"/>
</dbReference>
<keyword evidence="2" id="KW-0479">Metal-binding</keyword>
<dbReference type="InterPro" id="IPR017439">
    <property type="entry name" value="Amidohydrolase"/>
</dbReference>
<dbReference type="KEGG" id="pstg:E8M01_04685"/>
<keyword evidence="2" id="KW-0464">Manganese</keyword>
<feature type="binding site" evidence="2">
    <location>
        <position position="103"/>
    </location>
    <ligand>
        <name>Mn(2+)</name>
        <dbReference type="ChEBI" id="CHEBI:29035"/>
        <label>2</label>
    </ligand>
</feature>
<dbReference type="Pfam" id="PF01546">
    <property type="entry name" value="Peptidase_M20"/>
    <property type="match status" value="1"/>
</dbReference>
<name>A0A4D7B6J4_9HYPH</name>
<dbReference type="PANTHER" id="PTHR11014">
    <property type="entry name" value="PEPTIDASE M20 FAMILY MEMBER"/>
    <property type="match status" value="1"/>
</dbReference>
<reference evidence="4 5" key="1">
    <citation type="submission" date="2019-04" db="EMBL/GenBank/DDBJ databases">
        <title>Phreatobacter aquaticus sp. nov.</title>
        <authorList>
            <person name="Choi A."/>
        </authorList>
    </citation>
    <scope>NUCLEOTIDE SEQUENCE [LARGE SCALE GENOMIC DNA]</scope>
    <source>
        <strain evidence="4 5">KCTC 52518</strain>
    </source>
</reference>
<dbReference type="CDD" id="cd05666">
    <property type="entry name" value="M20_Acy1-like"/>
    <property type="match status" value="1"/>
</dbReference>
<dbReference type="InterPro" id="IPR002933">
    <property type="entry name" value="Peptidase_M20"/>
</dbReference>
<dbReference type="SUPFAM" id="SSF55031">
    <property type="entry name" value="Bacterial exopeptidase dimerisation domain"/>
    <property type="match status" value="1"/>
</dbReference>
<dbReference type="SUPFAM" id="SSF53187">
    <property type="entry name" value="Zn-dependent exopeptidases"/>
    <property type="match status" value="1"/>
</dbReference>
<dbReference type="Gene3D" id="3.40.630.10">
    <property type="entry name" value="Zn peptidases"/>
    <property type="match status" value="1"/>
</dbReference>
<dbReference type="InterPro" id="IPR011650">
    <property type="entry name" value="Peptidase_M20_dimer"/>
</dbReference>
<evidence type="ECO:0000259" key="3">
    <source>
        <dbReference type="Pfam" id="PF07687"/>
    </source>
</evidence>
<feature type="binding site" evidence="2">
    <location>
        <position position="101"/>
    </location>
    <ligand>
        <name>Mn(2+)</name>
        <dbReference type="ChEBI" id="CHEBI:29035"/>
        <label>2</label>
    </ligand>
</feature>
<dbReference type="AlphaFoldDB" id="A0A4D7B6J4"/>
<feature type="binding site" evidence="2">
    <location>
        <position position="358"/>
    </location>
    <ligand>
        <name>Mn(2+)</name>
        <dbReference type="ChEBI" id="CHEBI:29035"/>
        <label>2</label>
    </ligand>
</feature>
<feature type="binding site" evidence="2">
    <location>
        <position position="162"/>
    </location>
    <ligand>
        <name>Mn(2+)</name>
        <dbReference type="ChEBI" id="CHEBI:29035"/>
        <label>2</label>
    </ligand>
</feature>
<organism evidence="4 5">
    <name type="scientific">Phreatobacter stygius</name>
    <dbReference type="NCBI Taxonomy" id="1940610"/>
    <lineage>
        <taxon>Bacteria</taxon>
        <taxon>Pseudomonadati</taxon>
        <taxon>Pseudomonadota</taxon>
        <taxon>Alphaproteobacteria</taxon>
        <taxon>Hyphomicrobiales</taxon>
        <taxon>Phreatobacteraceae</taxon>
        <taxon>Phreatobacter</taxon>
    </lineage>
</organism>
<protein>
    <submittedName>
        <fullName evidence="4">Amidohydrolase</fullName>
    </submittedName>
</protein>
<feature type="binding site" evidence="2">
    <location>
        <position position="136"/>
    </location>
    <ligand>
        <name>Mn(2+)</name>
        <dbReference type="ChEBI" id="CHEBI:29035"/>
        <label>2</label>
    </ligand>
</feature>
<dbReference type="GO" id="GO:0050118">
    <property type="term" value="F:N-acetyldiaminopimelate deacetylase activity"/>
    <property type="evidence" value="ECO:0007669"/>
    <property type="project" value="UniProtKB-ARBA"/>
</dbReference>
<proteinExistence type="predicted"/>
<feature type="domain" description="Peptidase M20 dimerisation" evidence="3">
    <location>
        <begin position="188"/>
        <end position="281"/>
    </location>
</feature>
<sequence length="385" mass="41216">MSILAGMAEWGDEFTRLRRDFHMHPELAFAENRTSETIARLLQGWGYRVHRGLGGTGVVGSLSQGTGRRSLGIRADFDALPIQEATGASHASRHPGKMHACGHDGHSAILLAAARFLAETRGFDGTINVIFQPAEEIGRGAAAMIDQGLFALFDCDAVFGLHNMPGMKTGVLGFKPGVFWAAIDKIDVRLRGFGGHAALPHLSRDPLVAGAAMVTALQTVISRNVDPLDSAVLTVGAFHSGEAGNVIPDTADLRLNLRSFTPAVRAVLVDRVRAIVSNHARSFGIEAEVTVTPGCPALVNDPDETAFARRTAAEHFGSDGVADLERPMSVSDDFALFLANRPGAYVVLGNGEQSYPLHHPSYDFNDDTILPAASYWVKLAQIYLA</sequence>
<keyword evidence="1 4" id="KW-0378">Hydrolase</keyword>
<dbReference type="Pfam" id="PF07687">
    <property type="entry name" value="M20_dimer"/>
    <property type="match status" value="1"/>
</dbReference>
<dbReference type="RefSeq" id="WP_136959054.1">
    <property type="nucleotide sequence ID" value="NZ_CP039690.1"/>
</dbReference>
<dbReference type="Gene3D" id="3.30.70.360">
    <property type="match status" value="1"/>
</dbReference>
<dbReference type="PANTHER" id="PTHR11014:SF63">
    <property type="entry name" value="METALLOPEPTIDASE, PUTATIVE (AFU_ORTHOLOGUE AFUA_6G09600)-RELATED"/>
    <property type="match status" value="1"/>
</dbReference>
<evidence type="ECO:0000313" key="5">
    <source>
        <dbReference type="Proteomes" id="UP000298781"/>
    </source>
</evidence>
<evidence type="ECO:0000256" key="1">
    <source>
        <dbReference type="ARBA" id="ARBA00022801"/>
    </source>
</evidence>
<dbReference type="OrthoDB" id="9777385at2"/>
<evidence type="ECO:0000256" key="2">
    <source>
        <dbReference type="PIRSR" id="PIRSR005962-1"/>
    </source>
</evidence>
<dbReference type="NCBIfam" id="TIGR01891">
    <property type="entry name" value="amidohydrolases"/>
    <property type="match status" value="1"/>
</dbReference>
<evidence type="ECO:0000313" key="4">
    <source>
        <dbReference type="EMBL" id="QCI63597.1"/>
    </source>
</evidence>
<dbReference type="EMBL" id="CP039690">
    <property type="protein sequence ID" value="QCI63597.1"/>
    <property type="molecule type" value="Genomic_DNA"/>
</dbReference>
<keyword evidence="5" id="KW-1185">Reference proteome</keyword>
<comment type="cofactor">
    <cofactor evidence="2">
        <name>Mn(2+)</name>
        <dbReference type="ChEBI" id="CHEBI:29035"/>
    </cofactor>
    <text evidence="2">The Mn(2+) ion enhances activity.</text>
</comment>
<dbReference type="Proteomes" id="UP000298781">
    <property type="component" value="Chromosome"/>
</dbReference>
<dbReference type="InterPro" id="IPR036264">
    <property type="entry name" value="Bact_exopeptidase_dim_dom"/>
</dbReference>
<dbReference type="PIRSF" id="PIRSF005962">
    <property type="entry name" value="Pept_M20D_amidohydro"/>
    <property type="match status" value="1"/>
</dbReference>
<gene>
    <name evidence="4" type="ORF">E8M01_04685</name>
</gene>
<dbReference type="GO" id="GO:0019877">
    <property type="term" value="P:diaminopimelate biosynthetic process"/>
    <property type="evidence" value="ECO:0007669"/>
    <property type="project" value="UniProtKB-ARBA"/>
</dbReference>
<accession>A0A4D7B6J4</accession>